<evidence type="ECO:0000313" key="2">
    <source>
        <dbReference type="EMBL" id="AKB51302.1"/>
    </source>
</evidence>
<evidence type="ECO:0000313" key="3">
    <source>
        <dbReference type="Proteomes" id="UP000033038"/>
    </source>
</evidence>
<evidence type="ECO:0000256" key="1">
    <source>
        <dbReference type="SAM" id="MobiDB-lite"/>
    </source>
</evidence>
<dbReference type="HOGENOM" id="CLU_2930198_0_0_2"/>
<dbReference type="Proteomes" id="UP000033038">
    <property type="component" value="Chromosome"/>
</dbReference>
<dbReference type="PATRIC" id="fig|1434109.4.peg.2631"/>
<protein>
    <submittedName>
        <fullName evidence="2">Mobile element protein</fullName>
    </submittedName>
</protein>
<dbReference type="KEGG" id="mbw:MSBRW_2049"/>
<dbReference type="AlphaFoldDB" id="A0A0E3QK96"/>
<dbReference type="EMBL" id="CP009526">
    <property type="protein sequence ID" value="AKB51302.1"/>
    <property type="molecule type" value="Genomic_DNA"/>
</dbReference>
<accession>A0A0E3QK96</accession>
<reference evidence="2 3" key="1">
    <citation type="submission" date="2014-07" db="EMBL/GenBank/DDBJ databases">
        <title>Methanogenic archaea and the global carbon cycle.</title>
        <authorList>
            <person name="Henriksen J.R."/>
            <person name="Luke J."/>
            <person name="Reinhart S."/>
            <person name="Benedict M.N."/>
            <person name="Youngblut N.D."/>
            <person name="Metcalf M.E."/>
            <person name="Whitaker R.J."/>
            <person name="Metcalf W.W."/>
        </authorList>
    </citation>
    <scope>NUCLEOTIDE SEQUENCE [LARGE SCALE GENOMIC DNA]</scope>
    <source>
        <strain evidence="2 3">Wiesmoor</strain>
    </source>
</reference>
<gene>
    <name evidence="2" type="ORF">MSBRW_2049</name>
</gene>
<sequence>MSRSSDKTSSKKVPKKKQKEVSEKIKEALVDRQKVQDLIRELDNMGYKSAADTLNIFSMM</sequence>
<name>A0A0E3QK96_METBA</name>
<organism evidence="2 3">
    <name type="scientific">Methanosarcina barkeri str. Wiesmoor</name>
    <dbReference type="NCBI Taxonomy" id="1434109"/>
    <lineage>
        <taxon>Archaea</taxon>
        <taxon>Methanobacteriati</taxon>
        <taxon>Methanobacteriota</taxon>
        <taxon>Stenosarchaea group</taxon>
        <taxon>Methanomicrobia</taxon>
        <taxon>Methanosarcinales</taxon>
        <taxon>Methanosarcinaceae</taxon>
        <taxon>Methanosarcina</taxon>
    </lineage>
</organism>
<feature type="region of interest" description="Disordered" evidence="1">
    <location>
        <begin position="1"/>
        <end position="22"/>
    </location>
</feature>
<proteinExistence type="predicted"/>